<proteinExistence type="predicted"/>
<evidence type="ECO:0000259" key="1">
    <source>
        <dbReference type="Pfam" id="PF08980"/>
    </source>
</evidence>
<dbReference type="SUPFAM" id="SSF141099">
    <property type="entry name" value="Atu1913-like"/>
    <property type="match status" value="1"/>
</dbReference>
<protein>
    <recommendedName>
        <fullName evidence="1">DUF1883 domain-containing protein</fullName>
    </recommendedName>
</protein>
<sequence>MQFLHKRIHLNQGDTVVVQCSHQCNILLMTDGNFSNYRNGRRFQHHGGGGFFRSLPAELIVPYDGYWNVTIDLGGDSATIRHSISIIPAQGLGFSLR</sequence>
<name>W1IND1_9GAMM</name>
<dbReference type="AlphaFoldDB" id="W1IND1"/>
<dbReference type="Proteomes" id="UP000019197">
    <property type="component" value="Unassembled WGS sequence"/>
</dbReference>
<evidence type="ECO:0000313" key="2">
    <source>
        <dbReference type="EMBL" id="CDL79992.1"/>
    </source>
</evidence>
<evidence type="ECO:0000313" key="3">
    <source>
        <dbReference type="Proteomes" id="UP000019197"/>
    </source>
</evidence>
<organism evidence="2 3">
    <name type="scientific">Xenorhabdus cabanillasii JM26</name>
    <dbReference type="NCBI Taxonomy" id="1427517"/>
    <lineage>
        <taxon>Bacteria</taxon>
        <taxon>Pseudomonadati</taxon>
        <taxon>Pseudomonadota</taxon>
        <taxon>Gammaproteobacteria</taxon>
        <taxon>Enterobacterales</taxon>
        <taxon>Morganellaceae</taxon>
        <taxon>Xenorhabdus</taxon>
    </lineage>
</organism>
<accession>W1IND1</accession>
<gene>
    <name evidence="2" type="ORF">XCR1_1310005</name>
</gene>
<dbReference type="InterPro" id="IPR015073">
    <property type="entry name" value="DUF1883"/>
</dbReference>
<dbReference type="OrthoDB" id="9142262at2"/>
<comment type="caution">
    <text evidence="2">The sequence shown here is derived from an EMBL/GenBank/DDBJ whole genome shotgun (WGS) entry which is preliminary data.</text>
</comment>
<dbReference type="Pfam" id="PF08980">
    <property type="entry name" value="DUF1883"/>
    <property type="match status" value="1"/>
</dbReference>
<feature type="domain" description="DUF1883" evidence="1">
    <location>
        <begin position="1"/>
        <end position="89"/>
    </location>
</feature>
<dbReference type="Gene3D" id="4.10.1210.10">
    <property type="entry name" value="Atu1913-like"/>
    <property type="match status" value="1"/>
</dbReference>
<dbReference type="RefSeq" id="WP_072021992.1">
    <property type="nucleotide sequence ID" value="NZ_CAWLVK010000037.1"/>
</dbReference>
<dbReference type="EMBL" id="CBXE010000037">
    <property type="protein sequence ID" value="CDL79992.1"/>
    <property type="molecule type" value="Genomic_DNA"/>
</dbReference>
<dbReference type="InterPro" id="IPR036488">
    <property type="entry name" value="DUF1883-like_sf"/>
</dbReference>
<reference evidence="2 3" key="1">
    <citation type="submission" date="2013-11" db="EMBL/GenBank/DDBJ databases">
        <title>Draft genome sequence and annotation of the entomopathogenic bacterium, Xenorhabdus cabanillasi strain JM26.</title>
        <authorList>
            <person name="Gualtieri M."/>
            <person name="Ogier J.C."/>
            <person name="Pages S."/>
            <person name="Givaudan A."/>
            <person name="Gaudriault S."/>
        </authorList>
    </citation>
    <scope>NUCLEOTIDE SEQUENCE [LARGE SCALE GENOMIC DNA]</scope>
    <source>
        <strain evidence="2 3">JM26</strain>
    </source>
</reference>